<evidence type="ECO:0000313" key="1">
    <source>
        <dbReference type="EMBL" id="KAA3481588.1"/>
    </source>
</evidence>
<sequence length="146" mass="16827">MAQFNLSLLAKQAKYFPNSNFLNSRLGNSCSYVWRSIWATKDTLQKGLMWRVGMGQGISISEDTWIPNNINVRLMSRFDNLQSDRVAELISSNNRVWNEELILNTFPEEVADLILRILLAQEPHDDLLAWRGEPSGDFSRRYGGIY</sequence>
<keyword evidence="1" id="KW-0808">Transferase</keyword>
<gene>
    <name evidence="1" type="ORF">EPI10_021945</name>
</gene>
<protein>
    <submittedName>
        <fullName evidence="1">Polynucleotidyl transferase, Ribonuclease H fold</fullName>
    </submittedName>
</protein>
<organism evidence="1 2">
    <name type="scientific">Gossypium australe</name>
    <dbReference type="NCBI Taxonomy" id="47621"/>
    <lineage>
        <taxon>Eukaryota</taxon>
        <taxon>Viridiplantae</taxon>
        <taxon>Streptophyta</taxon>
        <taxon>Embryophyta</taxon>
        <taxon>Tracheophyta</taxon>
        <taxon>Spermatophyta</taxon>
        <taxon>Magnoliopsida</taxon>
        <taxon>eudicotyledons</taxon>
        <taxon>Gunneridae</taxon>
        <taxon>Pentapetalae</taxon>
        <taxon>rosids</taxon>
        <taxon>malvids</taxon>
        <taxon>Malvales</taxon>
        <taxon>Malvaceae</taxon>
        <taxon>Malvoideae</taxon>
        <taxon>Gossypium</taxon>
    </lineage>
</organism>
<proteinExistence type="predicted"/>
<keyword evidence="2" id="KW-1185">Reference proteome</keyword>
<dbReference type="GO" id="GO:0016740">
    <property type="term" value="F:transferase activity"/>
    <property type="evidence" value="ECO:0007669"/>
    <property type="project" value="UniProtKB-KW"/>
</dbReference>
<reference evidence="2" key="1">
    <citation type="journal article" date="2019" name="Plant Biotechnol. J.">
        <title>Genome sequencing of the Australian wild diploid species Gossypium australe highlights disease resistance and delayed gland morphogenesis.</title>
        <authorList>
            <person name="Cai Y."/>
            <person name="Cai X."/>
            <person name="Wang Q."/>
            <person name="Wang P."/>
            <person name="Zhang Y."/>
            <person name="Cai C."/>
            <person name="Xu Y."/>
            <person name="Wang K."/>
            <person name="Zhou Z."/>
            <person name="Wang C."/>
            <person name="Geng S."/>
            <person name="Li B."/>
            <person name="Dong Q."/>
            <person name="Hou Y."/>
            <person name="Wang H."/>
            <person name="Ai P."/>
            <person name="Liu Z."/>
            <person name="Yi F."/>
            <person name="Sun M."/>
            <person name="An G."/>
            <person name="Cheng J."/>
            <person name="Zhang Y."/>
            <person name="Shi Q."/>
            <person name="Xie Y."/>
            <person name="Shi X."/>
            <person name="Chang Y."/>
            <person name="Huang F."/>
            <person name="Chen Y."/>
            <person name="Hong S."/>
            <person name="Mi L."/>
            <person name="Sun Q."/>
            <person name="Zhang L."/>
            <person name="Zhou B."/>
            <person name="Peng R."/>
            <person name="Zhang X."/>
            <person name="Liu F."/>
        </authorList>
    </citation>
    <scope>NUCLEOTIDE SEQUENCE [LARGE SCALE GENOMIC DNA]</scope>
    <source>
        <strain evidence="2">cv. PA1801</strain>
    </source>
</reference>
<dbReference type="Proteomes" id="UP000325315">
    <property type="component" value="Unassembled WGS sequence"/>
</dbReference>
<accession>A0A5B6WK14</accession>
<comment type="caution">
    <text evidence="1">The sequence shown here is derived from an EMBL/GenBank/DDBJ whole genome shotgun (WGS) entry which is preliminary data.</text>
</comment>
<dbReference type="OrthoDB" id="1428630at2759"/>
<dbReference type="AlphaFoldDB" id="A0A5B6WK14"/>
<evidence type="ECO:0000313" key="2">
    <source>
        <dbReference type="Proteomes" id="UP000325315"/>
    </source>
</evidence>
<dbReference type="EMBL" id="SMMG02000003">
    <property type="protein sequence ID" value="KAA3481588.1"/>
    <property type="molecule type" value="Genomic_DNA"/>
</dbReference>
<name>A0A5B6WK14_9ROSI</name>